<evidence type="ECO:0000313" key="5">
    <source>
        <dbReference type="Proteomes" id="UP000186736"/>
    </source>
</evidence>
<dbReference type="Pfam" id="PF01145">
    <property type="entry name" value="Band_7"/>
    <property type="match status" value="1"/>
</dbReference>
<dbReference type="Proteomes" id="UP000186736">
    <property type="component" value="Unassembled WGS sequence"/>
</dbReference>
<feature type="domain" description="Band 7" evidence="3">
    <location>
        <begin position="148"/>
        <end position="307"/>
    </location>
</feature>
<dbReference type="OrthoDB" id="5501731at2"/>
<comment type="caution">
    <text evidence="4">The sequence shown here is derived from an EMBL/GenBank/DDBJ whole genome shotgun (WGS) entry which is preliminary data.</text>
</comment>
<dbReference type="InterPro" id="IPR043202">
    <property type="entry name" value="Band-7_stomatin-like"/>
</dbReference>
<evidence type="ECO:0000259" key="3">
    <source>
        <dbReference type="SMART" id="SM00244"/>
    </source>
</evidence>
<dbReference type="RefSeq" id="WP_075802182.1">
    <property type="nucleotide sequence ID" value="NZ_MKZO01000010.1"/>
</dbReference>
<comment type="subcellular location">
    <subcellularLocation>
        <location evidence="1">Membrane</location>
        <topology evidence="1">Single-pass membrane protein</topology>
    </subcellularLocation>
</comment>
<dbReference type="GO" id="GO:0005886">
    <property type="term" value="C:plasma membrane"/>
    <property type="evidence" value="ECO:0007669"/>
    <property type="project" value="InterPro"/>
</dbReference>
<accession>A0A1Q9R914</accession>
<comment type="similarity">
    <text evidence="2">Belongs to the band 7/mec-2 family.</text>
</comment>
<evidence type="ECO:0000256" key="1">
    <source>
        <dbReference type="ARBA" id="ARBA00004167"/>
    </source>
</evidence>
<dbReference type="SMART" id="SM00244">
    <property type="entry name" value="PHB"/>
    <property type="match status" value="1"/>
</dbReference>
<dbReference type="PANTHER" id="PTHR10264:SF83">
    <property type="entry name" value="BLL5629 PROTEIN"/>
    <property type="match status" value="1"/>
</dbReference>
<dbReference type="SUPFAM" id="SSF117892">
    <property type="entry name" value="Band 7/SPFH domain"/>
    <property type="match status" value="1"/>
</dbReference>
<evidence type="ECO:0000256" key="2">
    <source>
        <dbReference type="ARBA" id="ARBA00008164"/>
    </source>
</evidence>
<dbReference type="PANTHER" id="PTHR10264">
    <property type="entry name" value="BAND 7 PROTEIN-RELATED"/>
    <property type="match status" value="1"/>
</dbReference>
<sequence>MKMLKRFTVKKNERGLLYSEGDFVAILEPGTHRHFDLHNRLSVETFSLDRPLFEHRLAGYLRQSEPALVEQYFTSMDVGSDEVGLRYEDGQLVEILAPGTRRLYWKGQTEQRLERLDFSERYRLDPALVARLNQPAQRGRGIAGLDAVLMVQVPAYQVGLLKVDGVVVELLPAGQYGFLRFNRQVTVETVDMRIQALEVGGQEILTRDKVSLRLNLVASWRYSDVLTAFAQLNKPQEHLYRELQFGLRAAVGTRTLDELLENKQLIDEAVTAYLDERLPGSGIQVSSLGVRDIILPGEMKTLLAQVVEAEKSAQANVIRRREETSATRSLLNTAKVMEENPVALRLKELETLERVAERIDRISVFGGLDQVLNGLVSLKPA</sequence>
<dbReference type="Gene3D" id="6.10.250.2090">
    <property type="match status" value="1"/>
</dbReference>
<gene>
    <name evidence="4" type="ORF">PSEMO_11370</name>
</gene>
<reference evidence="4 5" key="1">
    <citation type="submission" date="2016-10" db="EMBL/GenBank/DDBJ databases">
        <title>Genome Sequence of Pseudomonas putida GM4FR.</title>
        <authorList>
            <person name="Poehlein A."/>
            <person name="Wemheuer F."/>
            <person name="Hollensteiner J."/>
            <person name="Wemheuer B."/>
        </authorList>
    </citation>
    <scope>NUCLEOTIDE SEQUENCE [LARGE SCALE GENOMIC DNA]</scope>
    <source>
        <strain evidence="4 5">GM4FR</strain>
    </source>
</reference>
<evidence type="ECO:0000313" key="4">
    <source>
        <dbReference type="EMBL" id="OLS63825.1"/>
    </source>
</evidence>
<dbReference type="InterPro" id="IPR001107">
    <property type="entry name" value="Band_7"/>
</dbReference>
<organism evidence="4 5">
    <name type="scientific">Pseudomonas putida</name>
    <name type="common">Arthrobacter siderocapsulatus</name>
    <dbReference type="NCBI Taxonomy" id="303"/>
    <lineage>
        <taxon>Bacteria</taxon>
        <taxon>Pseudomonadati</taxon>
        <taxon>Pseudomonadota</taxon>
        <taxon>Gammaproteobacteria</taxon>
        <taxon>Pseudomonadales</taxon>
        <taxon>Pseudomonadaceae</taxon>
        <taxon>Pseudomonas</taxon>
    </lineage>
</organism>
<dbReference type="AlphaFoldDB" id="A0A1Q9R914"/>
<dbReference type="InterPro" id="IPR036013">
    <property type="entry name" value="Band_7/SPFH_dom_sf"/>
</dbReference>
<protein>
    <recommendedName>
        <fullName evidence="3">Band 7 domain-containing protein</fullName>
    </recommendedName>
</protein>
<dbReference type="EMBL" id="MKZO01000010">
    <property type="protein sequence ID" value="OLS63825.1"/>
    <property type="molecule type" value="Genomic_DNA"/>
</dbReference>
<name>A0A1Q9R914_PSEPU</name>
<dbReference type="Gene3D" id="3.30.479.30">
    <property type="entry name" value="Band 7 domain"/>
    <property type="match status" value="1"/>
</dbReference>
<dbReference type="InterPro" id="IPR001972">
    <property type="entry name" value="Stomatin_HflK_fam"/>
</dbReference>
<proteinExistence type="inferred from homology"/>
<dbReference type="CDD" id="cd13438">
    <property type="entry name" value="SPFH_eoslipins_u2"/>
    <property type="match status" value="1"/>
</dbReference>
<dbReference type="PRINTS" id="PR00721">
    <property type="entry name" value="STOMATIN"/>
</dbReference>